<dbReference type="GO" id="GO:0008615">
    <property type="term" value="P:pyridoxine biosynthetic process"/>
    <property type="evidence" value="ECO:0007669"/>
    <property type="project" value="UniProtKB-UniRule"/>
</dbReference>
<comment type="cofactor">
    <cofactor evidence="7 8">
        <name>FMN</name>
        <dbReference type="ChEBI" id="CHEBI:58210"/>
    </cofactor>
    <text evidence="7 8">Binds 1 FMN per subunit.</text>
</comment>
<feature type="binding site" evidence="7 8">
    <location>
        <position position="65"/>
    </location>
    <ligand>
        <name>FMN</name>
        <dbReference type="ChEBI" id="CHEBI:58210"/>
    </ligand>
</feature>
<evidence type="ECO:0000256" key="1">
    <source>
        <dbReference type="ARBA" id="ARBA00007301"/>
    </source>
</evidence>
<feature type="binding site" evidence="7">
    <location>
        <position position="110"/>
    </location>
    <ligand>
        <name>substrate</name>
    </ligand>
</feature>
<dbReference type="Pfam" id="PF10590">
    <property type="entry name" value="PNP_phzG_C"/>
    <property type="match status" value="1"/>
</dbReference>
<feature type="binding site" evidence="7">
    <location>
        <position position="114"/>
    </location>
    <ligand>
        <name>substrate</name>
    </ligand>
</feature>
<dbReference type="InterPro" id="IPR000659">
    <property type="entry name" value="Pyridox_Oxase"/>
</dbReference>
<dbReference type="InterPro" id="IPR012349">
    <property type="entry name" value="Split_barrel_FMN-bd"/>
</dbReference>
<accession>A0A6N7QN94</accession>
<comment type="pathway">
    <text evidence="7">Cofactor metabolism; pyridoxal 5'-phosphate salvage; pyridoxal 5'-phosphate from pyridoxine 5'-phosphate: step 1/1.</text>
</comment>
<dbReference type="EMBL" id="WJPP01000001">
    <property type="protein sequence ID" value="MRH77512.1"/>
    <property type="molecule type" value="Genomic_DNA"/>
</dbReference>
<feature type="binding site" evidence="7 8">
    <location>
        <position position="66"/>
    </location>
    <ligand>
        <name>FMN</name>
        <dbReference type="ChEBI" id="CHEBI:58210"/>
    </ligand>
</feature>
<feature type="domain" description="Pyridoxamine 5'-phosphate oxidase N-terminal" evidence="9">
    <location>
        <begin position="21"/>
        <end position="142"/>
    </location>
</feature>
<feature type="binding site" evidence="7 8">
    <location>
        <position position="178"/>
    </location>
    <ligand>
        <name>FMN</name>
        <dbReference type="ChEBI" id="CHEBI:58210"/>
    </ligand>
</feature>
<dbReference type="NCBIfam" id="TIGR00558">
    <property type="entry name" value="pdxH"/>
    <property type="match status" value="1"/>
</dbReference>
<evidence type="ECO:0000256" key="8">
    <source>
        <dbReference type="PIRSR" id="PIRSR000190-2"/>
    </source>
</evidence>
<dbReference type="PROSITE" id="PS01064">
    <property type="entry name" value="PYRIDOX_OXIDASE"/>
    <property type="match status" value="1"/>
</dbReference>
<feature type="binding site" evidence="7 8">
    <location>
        <begin position="44"/>
        <end position="49"/>
    </location>
    <ligand>
        <name>FMN</name>
        <dbReference type="ChEBI" id="CHEBI:58210"/>
    </ligand>
</feature>
<evidence type="ECO:0000256" key="6">
    <source>
        <dbReference type="ARBA" id="ARBA00023096"/>
    </source>
</evidence>
<keyword evidence="12" id="KW-1185">Reference proteome</keyword>
<comment type="function">
    <text evidence="7">Catalyzes the oxidation of either pyridoxine 5'-phosphate (PNP) or pyridoxamine 5'-phosphate (PMP) into pyridoxal 5'-phosphate (PLP).</text>
</comment>
<evidence type="ECO:0000256" key="3">
    <source>
        <dbReference type="ARBA" id="ARBA00022630"/>
    </source>
</evidence>
<dbReference type="RefSeq" id="WP_153718557.1">
    <property type="nucleotide sequence ID" value="NZ_WJPP01000001.1"/>
</dbReference>
<comment type="catalytic activity">
    <reaction evidence="7">
        <text>pyridoxine 5'-phosphate + O2 = pyridoxal 5'-phosphate + H2O2</text>
        <dbReference type="Rhea" id="RHEA:15149"/>
        <dbReference type="ChEBI" id="CHEBI:15379"/>
        <dbReference type="ChEBI" id="CHEBI:16240"/>
        <dbReference type="ChEBI" id="CHEBI:58589"/>
        <dbReference type="ChEBI" id="CHEBI:597326"/>
        <dbReference type="EC" id="1.4.3.5"/>
    </reaction>
</comment>
<evidence type="ECO:0000259" key="10">
    <source>
        <dbReference type="Pfam" id="PF10590"/>
    </source>
</evidence>
<feature type="domain" description="Pyridoxine 5'-phosphate oxidase dimerisation C-terminal" evidence="10">
    <location>
        <begin position="155"/>
        <end position="196"/>
    </location>
</feature>
<dbReference type="PANTHER" id="PTHR10851:SF0">
    <property type="entry name" value="PYRIDOXINE-5'-PHOSPHATE OXIDASE"/>
    <property type="match status" value="1"/>
</dbReference>
<proteinExistence type="inferred from homology"/>
<reference evidence="11 12" key="1">
    <citation type="submission" date="2019-11" db="EMBL/GenBank/DDBJ databases">
        <authorList>
            <person name="Zhang X.Y."/>
        </authorList>
    </citation>
    <scope>NUCLEOTIDE SEQUENCE [LARGE SCALE GENOMIC DNA]</scope>
    <source>
        <strain evidence="11 12">C176</strain>
    </source>
</reference>
<dbReference type="EC" id="1.4.3.5" evidence="7"/>
<dbReference type="Proteomes" id="UP000433788">
    <property type="component" value="Unassembled WGS sequence"/>
</dbReference>
<comment type="caution">
    <text evidence="11">The sequence shown here is derived from an EMBL/GenBank/DDBJ whole genome shotgun (WGS) entry which is preliminary data.</text>
</comment>
<evidence type="ECO:0000256" key="2">
    <source>
        <dbReference type="ARBA" id="ARBA00011738"/>
    </source>
</evidence>
<organism evidence="11 12">
    <name type="scientific">Spiribacter salilacus</name>
    <dbReference type="NCBI Taxonomy" id="2664894"/>
    <lineage>
        <taxon>Bacteria</taxon>
        <taxon>Pseudomonadati</taxon>
        <taxon>Pseudomonadota</taxon>
        <taxon>Gammaproteobacteria</taxon>
        <taxon>Chromatiales</taxon>
        <taxon>Ectothiorhodospiraceae</taxon>
        <taxon>Spiribacter</taxon>
    </lineage>
</organism>
<comment type="similarity">
    <text evidence="1 7">Belongs to the pyridoxamine 5'-phosphate oxidase family.</text>
</comment>
<feature type="binding site" evidence="7 8">
    <location>
        <begin position="123"/>
        <end position="124"/>
    </location>
    <ligand>
        <name>FMN</name>
        <dbReference type="ChEBI" id="CHEBI:58210"/>
    </ligand>
</feature>
<name>A0A6N7QN94_9GAMM</name>
<keyword evidence="6 7" id="KW-0664">Pyridoxine biosynthesis</keyword>
<dbReference type="GO" id="GO:0010181">
    <property type="term" value="F:FMN binding"/>
    <property type="evidence" value="ECO:0007669"/>
    <property type="project" value="UniProtKB-UniRule"/>
</dbReference>
<sequence>MTDLVEALSRFQEWFEVADKHEQVLEANAMTLATAREDGSPAARTVLLKGFDSRGFVFYTNTTSRKGQQLTVNPQAALVFHWAPLARQILIEGDVATVSDQEADAYFASRPRLSQLGAWASLQSQVLPSREAFDARLEHYETLYKDREVERPPHWTGYCLTPRMIEFWQGREGRLHDRDRYFLDESGEWQWAVIYP</sequence>
<feature type="binding site" evidence="7">
    <location>
        <begin position="174"/>
        <end position="176"/>
    </location>
    <ligand>
        <name>substrate</name>
    </ligand>
</feature>
<dbReference type="HAMAP" id="MF_01629">
    <property type="entry name" value="PdxH"/>
    <property type="match status" value="1"/>
</dbReference>
<evidence type="ECO:0000313" key="11">
    <source>
        <dbReference type="EMBL" id="MRH77512.1"/>
    </source>
</evidence>
<dbReference type="InterPro" id="IPR019576">
    <property type="entry name" value="Pyridoxamine_oxidase_dimer_C"/>
</dbReference>
<keyword evidence="4 7" id="KW-0288">FMN</keyword>
<feature type="binding site" evidence="7 8">
    <location>
        <begin position="59"/>
        <end position="60"/>
    </location>
    <ligand>
        <name>FMN</name>
        <dbReference type="ChEBI" id="CHEBI:58210"/>
    </ligand>
</feature>
<dbReference type="PANTHER" id="PTHR10851">
    <property type="entry name" value="PYRIDOXINE-5-PHOSPHATE OXIDASE"/>
    <property type="match status" value="1"/>
</dbReference>
<protein>
    <recommendedName>
        <fullName evidence="7">Pyridoxine/pyridoxamine 5'-phosphate oxidase</fullName>
        <ecNumber evidence="7">1.4.3.5</ecNumber>
    </recommendedName>
    <alternativeName>
        <fullName evidence="7">PNP/PMP oxidase</fullName>
        <shortName evidence="7">PNPOx</shortName>
    </alternativeName>
    <alternativeName>
        <fullName evidence="7">Pyridoxal 5'-phosphate synthase</fullName>
    </alternativeName>
</protein>
<feature type="binding site" evidence="7 8">
    <location>
        <position position="168"/>
    </location>
    <ligand>
        <name>FMN</name>
        <dbReference type="ChEBI" id="CHEBI:58210"/>
    </ligand>
</feature>
<dbReference type="NCBIfam" id="NF004231">
    <property type="entry name" value="PRK05679.1"/>
    <property type="match status" value="1"/>
</dbReference>
<dbReference type="Gene3D" id="2.30.110.10">
    <property type="entry name" value="Electron Transport, Fmn-binding Protein, Chain A"/>
    <property type="match status" value="1"/>
</dbReference>
<dbReference type="InterPro" id="IPR019740">
    <property type="entry name" value="Pyridox_Oxase_CS"/>
</dbReference>
<comment type="pathway">
    <text evidence="7">Cofactor metabolism; pyridoxal 5'-phosphate salvage; pyridoxal 5'-phosphate from pyridoxamine 5'-phosphate: step 1/1.</text>
</comment>
<dbReference type="PIRSF" id="PIRSF000190">
    <property type="entry name" value="Pyd_amn-ph_oxd"/>
    <property type="match status" value="1"/>
</dbReference>
<comment type="subunit">
    <text evidence="2 7">Homodimer.</text>
</comment>
<evidence type="ECO:0000259" key="9">
    <source>
        <dbReference type="Pfam" id="PF01243"/>
    </source>
</evidence>
<feature type="binding site" evidence="7">
    <location>
        <position position="49"/>
    </location>
    <ligand>
        <name>substrate</name>
    </ligand>
</feature>
<dbReference type="FunFam" id="2.30.110.10:FF:000020">
    <property type="entry name" value="PNPO isoform 11"/>
    <property type="match status" value="1"/>
</dbReference>
<dbReference type="SUPFAM" id="SSF50475">
    <property type="entry name" value="FMN-binding split barrel"/>
    <property type="match status" value="1"/>
</dbReference>
<dbReference type="AlphaFoldDB" id="A0A6N7QN94"/>
<feature type="binding site" evidence="7">
    <location>
        <position position="106"/>
    </location>
    <ligand>
        <name>substrate</name>
    </ligand>
</feature>
<keyword evidence="3 7" id="KW-0285">Flavoprotein</keyword>
<keyword evidence="5 7" id="KW-0560">Oxidoreductase</keyword>
<evidence type="ECO:0000313" key="12">
    <source>
        <dbReference type="Proteomes" id="UP000433788"/>
    </source>
</evidence>
<evidence type="ECO:0000256" key="4">
    <source>
        <dbReference type="ARBA" id="ARBA00022643"/>
    </source>
</evidence>
<evidence type="ECO:0000256" key="5">
    <source>
        <dbReference type="ARBA" id="ARBA00023002"/>
    </source>
</evidence>
<dbReference type="UniPathway" id="UPA01068">
    <property type="reaction ID" value="UER00304"/>
</dbReference>
<feature type="binding site" evidence="7 8">
    <location>
        <position position="88"/>
    </location>
    <ligand>
        <name>FMN</name>
        <dbReference type="ChEBI" id="CHEBI:58210"/>
    </ligand>
</feature>
<gene>
    <name evidence="7 11" type="primary">pdxH</name>
    <name evidence="11" type="ORF">GH984_02150</name>
</gene>
<dbReference type="GO" id="GO:0004733">
    <property type="term" value="F:pyridoxamine phosphate oxidase activity"/>
    <property type="evidence" value="ECO:0007669"/>
    <property type="project" value="UniProtKB-UniRule"/>
</dbReference>
<evidence type="ECO:0000256" key="7">
    <source>
        <dbReference type="HAMAP-Rule" id="MF_01629"/>
    </source>
</evidence>
<dbReference type="Pfam" id="PF01243">
    <property type="entry name" value="PNPOx_N"/>
    <property type="match status" value="1"/>
</dbReference>
<comment type="catalytic activity">
    <reaction evidence="7">
        <text>pyridoxamine 5'-phosphate + O2 + H2O = pyridoxal 5'-phosphate + H2O2 + NH4(+)</text>
        <dbReference type="Rhea" id="RHEA:15817"/>
        <dbReference type="ChEBI" id="CHEBI:15377"/>
        <dbReference type="ChEBI" id="CHEBI:15379"/>
        <dbReference type="ChEBI" id="CHEBI:16240"/>
        <dbReference type="ChEBI" id="CHEBI:28938"/>
        <dbReference type="ChEBI" id="CHEBI:58451"/>
        <dbReference type="ChEBI" id="CHEBI:597326"/>
        <dbReference type="EC" id="1.4.3.5"/>
    </reaction>
</comment>
<dbReference type="InterPro" id="IPR011576">
    <property type="entry name" value="Pyridox_Oxase_N"/>
</dbReference>